<sequence>MEGKGTIYTQQIHPNDLKVLESMTGSRAWDSDIFSKVMVALAKLKEGNYIPSTNRPDSVHLQNLMRIMNDLLRRTEETKKEHARIILADTQAEKLVAGKLLIGDENSVTIMEEKQPGREKMQKVIGTMHTHPGGERALVYGLSDGDYKGFMRDKHHQVMLISYGDLKERYAIMVMKTSVTPNNISPENIKRRIEECNKEFLKNLEVWDIHKFVNFNKAICLEFGLTMYLATPKTRDLFERVNVAV</sequence>
<dbReference type="EMBL" id="MFTP01000017">
    <property type="protein sequence ID" value="OGI65500.1"/>
    <property type="molecule type" value="Genomic_DNA"/>
</dbReference>
<gene>
    <name evidence="1" type="ORF">A2647_03405</name>
</gene>
<name>A0A1F6V716_9BACT</name>
<comment type="caution">
    <text evidence="1">The sequence shown here is derived from an EMBL/GenBank/DDBJ whole genome shotgun (WGS) entry which is preliminary data.</text>
</comment>
<evidence type="ECO:0000313" key="2">
    <source>
        <dbReference type="Proteomes" id="UP000177370"/>
    </source>
</evidence>
<accession>A0A1F6V716</accession>
<evidence type="ECO:0000313" key="1">
    <source>
        <dbReference type="EMBL" id="OGI65500.1"/>
    </source>
</evidence>
<proteinExistence type="predicted"/>
<dbReference type="Proteomes" id="UP000177370">
    <property type="component" value="Unassembled WGS sequence"/>
</dbReference>
<organism evidence="1 2">
    <name type="scientific">Candidatus Nomurabacteria bacterium RIFCSPHIGHO2_01_FULL_40_24b</name>
    <dbReference type="NCBI Taxonomy" id="1801739"/>
    <lineage>
        <taxon>Bacteria</taxon>
        <taxon>Candidatus Nomuraibacteriota</taxon>
    </lineage>
</organism>
<reference evidence="1 2" key="1">
    <citation type="journal article" date="2016" name="Nat. Commun.">
        <title>Thousands of microbial genomes shed light on interconnected biogeochemical processes in an aquifer system.</title>
        <authorList>
            <person name="Anantharaman K."/>
            <person name="Brown C.T."/>
            <person name="Hug L.A."/>
            <person name="Sharon I."/>
            <person name="Castelle C.J."/>
            <person name="Probst A.J."/>
            <person name="Thomas B.C."/>
            <person name="Singh A."/>
            <person name="Wilkins M.J."/>
            <person name="Karaoz U."/>
            <person name="Brodie E.L."/>
            <person name="Williams K.H."/>
            <person name="Hubbard S.S."/>
            <person name="Banfield J.F."/>
        </authorList>
    </citation>
    <scope>NUCLEOTIDE SEQUENCE [LARGE SCALE GENOMIC DNA]</scope>
</reference>
<protein>
    <submittedName>
        <fullName evidence="1">Uncharacterized protein</fullName>
    </submittedName>
</protein>
<dbReference type="AlphaFoldDB" id="A0A1F6V716"/>